<feature type="transmembrane region" description="Helical" evidence="1">
    <location>
        <begin position="144"/>
        <end position="166"/>
    </location>
</feature>
<sequence>MRTSNPLLNESTFQSPAHAGHGQMTLQGTVNKTAFLLFLTFATAIYTWNMAMTDPAAAMTWVIGGAIAGFILALITSFKPVWSPVTGSLYALAEGLFLGGLSARYEMQFHGIALQAILLTGGVLLALLAAYSMRLIRATENFKLGIFAATGGIALVYLVTIVLGMFGIQIPYIHGSGMIGIGFSIAVVIIAALNLVLDFDFIENGCAHGAPKYMEWYAAFGLLVTLVWLYVEILRLLSKLARRD</sequence>
<keyword evidence="1" id="KW-0472">Membrane</keyword>
<evidence type="ECO:0000313" key="3">
    <source>
        <dbReference type="Proteomes" id="UP001499852"/>
    </source>
</evidence>
<dbReference type="InterPro" id="IPR010539">
    <property type="entry name" value="BaxI_1-like"/>
</dbReference>
<feature type="transmembrane region" description="Helical" evidence="1">
    <location>
        <begin position="217"/>
        <end position="237"/>
    </location>
</feature>
<dbReference type="PIRSF" id="PIRSF009160">
    <property type="entry name" value="UCP009160"/>
    <property type="match status" value="1"/>
</dbReference>
<gene>
    <name evidence="2" type="ORF">GCM10023213_30690</name>
</gene>
<dbReference type="RefSeq" id="WP_345737258.1">
    <property type="nucleotide sequence ID" value="NZ_BAABIA010000006.1"/>
</dbReference>
<organism evidence="2 3">
    <name type="scientific">Prosthecobacter algae</name>
    <dbReference type="NCBI Taxonomy" id="1144682"/>
    <lineage>
        <taxon>Bacteria</taxon>
        <taxon>Pseudomonadati</taxon>
        <taxon>Verrucomicrobiota</taxon>
        <taxon>Verrucomicrobiia</taxon>
        <taxon>Verrucomicrobiales</taxon>
        <taxon>Verrucomicrobiaceae</taxon>
        <taxon>Prosthecobacter</taxon>
    </lineage>
</organism>
<keyword evidence="1" id="KW-0812">Transmembrane</keyword>
<reference evidence="3" key="1">
    <citation type="journal article" date="2019" name="Int. J. Syst. Evol. Microbiol.">
        <title>The Global Catalogue of Microorganisms (GCM) 10K type strain sequencing project: providing services to taxonomists for standard genome sequencing and annotation.</title>
        <authorList>
            <consortium name="The Broad Institute Genomics Platform"/>
            <consortium name="The Broad Institute Genome Sequencing Center for Infectious Disease"/>
            <person name="Wu L."/>
            <person name="Ma J."/>
        </authorList>
    </citation>
    <scope>NUCLEOTIDE SEQUENCE [LARGE SCALE GENOMIC DNA]</scope>
    <source>
        <strain evidence="3">JCM 18053</strain>
    </source>
</reference>
<dbReference type="Pfam" id="PF12811">
    <property type="entry name" value="BaxI_1"/>
    <property type="match status" value="1"/>
</dbReference>
<feature type="transmembrane region" description="Helical" evidence="1">
    <location>
        <begin position="112"/>
        <end position="132"/>
    </location>
</feature>
<evidence type="ECO:0000256" key="1">
    <source>
        <dbReference type="SAM" id="Phobius"/>
    </source>
</evidence>
<accession>A0ABP9PA34</accession>
<feature type="transmembrane region" description="Helical" evidence="1">
    <location>
        <begin position="178"/>
        <end position="197"/>
    </location>
</feature>
<dbReference type="Proteomes" id="UP001499852">
    <property type="component" value="Unassembled WGS sequence"/>
</dbReference>
<dbReference type="PANTHER" id="PTHR41282">
    <property type="entry name" value="CONSERVED TRANSMEMBRANE PROTEIN-RELATED"/>
    <property type="match status" value="1"/>
</dbReference>
<comment type="caution">
    <text evidence="2">The sequence shown here is derived from an EMBL/GenBank/DDBJ whole genome shotgun (WGS) entry which is preliminary data.</text>
</comment>
<keyword evidence="1" id="KW-1133">Transmembrane helix</keyword>
<dbReference type="EMBL" id="BAABIA010000006">
    <property type="protein sequence ID" value="GAA5143273.1"/>
    <property type="molecule type" value="Genomic_DNA"/>
</dbReference>
<feature type="transmembrane region" description="Helical" evidence="1">
    <location>
        <begin position="81"/>
        <end position="100"/>
    </location>
</feature>
<proteinExistence type="predicted"/>
<name>A0ABP9PA34_9BACT</name>
<feature type="transmembrane region" description="Helical" evidence="1">
    <location>
        <begin position="33"/>
        <end position="49"/>
    </location>
</feature>
<protein>
    <submittedName>
        <fullName evidence="2">Bax inhibitor-1/YccA family protein</fullName>
    </submittedName>
</protein>
<dbReference type="PANTHER" id="PTHR41282:SF1">
    <property type="entry name" value="CONSERVED TRANSMEMBRANE PROTEIN-RELATED"/>
    <property type="match status" value="1"/>
</dbReference>
<evidence type="ECO:0000313" key="2">
    <source>
        <dbReference type="EMBL" id="GAA5143273.1"/>
    </source>
</evidence>
<keyword evidence="3" id="KW-1185">Reference proteome</keyword>
<feature type="transmembrane region" description="Helical" evidence="1">
    <location>
        <begin position="56"/>
        <end position="75"/>
    </location>
</feature>